<keyword evidence="2" id="KW-1185">Reference proteome</keyword>
<name>A0AA39PD29_9AGAR</name>
<evidence type="ECO:0000313" key="2">
    <source>
        <dbReference type="Proteomes" id="UP001175228"/>
    </source>
</evidence>
<dbReference type="EMBL" id="JAUEPU010000069">
    <property type="protein sequence ID" value="KAK0482035.1"/>
    <property type="molecule type" value="Genomic_DNA"/>
</dbReference>
<protein>
    <submittedName>
        <fullName evidence="1">Uncharacterized protein</fullName>
    </submittedName>
</protein>
<organism evidence="1 2">
    <name type="scientific">Armillaria luteobubalina</name>
    <dbReference type="NCBI Taxonomy" id="153913"/>
    <lineage>
        <taxon>Eukaryota</taxon>
        <taxon>Fungi</taxon>
        <taxon>Dikarya</taxon>
        <taxon>Basidiomycota</taxon>
        <taxon>Agaricomycotina</taxon>
        <taxon>Agaricomycetes</taxon>
        <taxon>Agaricomycetidae</taxon>
        <taxon>Agaricales</taxon>
        <taxon>Marasmiineae</taxon>
        <taxon>Physalacriaceae</taxon>
        <taxon>Armillaria</taxon>
    </lineage>
</organism>
<dbReference type="Proteomes" id="UP001175228">
    <property type="component" value="Unassembled WGS sequence"/>
</dbReference>
<sequence length="120" mass="13305">MLVAAGPSNSVADEEGMYWMTCKWKNSGDGSSGSPYSSFRYMPDIIGCNITAATSGGVTPWALIPDDESAAVFTVATSRKGMTRTFSRSPCFWFFCRHRRNPHFFPLRRPPTSSPRLSKL</sequence>
<dbReference type="AlphaFoldDB" id="A0AA39PD29"/>
<proteinExistence type="predicted"/>
<evidence type="ECO:0000313" key="1">
    <source>
        <dbReference type="EMBL" id="KAK0482035.1"/>
    </source>
</evidence>
<reference evidence="1" key="1">
    <citation type="submission" date="2023-06" db="EMBL/GenBank/DDBJ databases">
        <authorList>
            <consortium name="Lawrence Berkeley National Laboratory"/>
            <person name="Ahrendt S."/>
            <person name="Sahu N."/>
            <person name="Indic B."/>
            <person name="Wong-Bajracharya J."/>
            <person name="Merenyi Z."/>
            <person name="Ke H.-M."/>
            <person name="Monk M."/>
            <person name="Kocsube S."/>
            <person name="Drula E."/>
            <person name="Lipzen A."/>
            <person name="Balint B."/>
            <person name="Henrissat B."/>
            <person name="Andreopoulos B."/>
            <person name="Martin F.M."/>
            <person name="Harder C.B."/>
            <person name="Rigling D."/>
            <person name="Ford K.L."/>
            <person name="Foster G.D."/>
            <person name="Pangilinan J."/>
            <person name="Papanicolaou A."/>
            <person name="Barry K."/>
            <person name="LaButti K."/>
            <person name="Viragh M."/>
            <person name="Koriabine M."/>
            <person name="Yan M."/>
            <person name="Riley R."/>
            <person name="Champramary S."/>
            <person name="Plett K.L."/>
            <person name="Tsai I.J."/>
            <person name="Slot J."/>
            <person name="Sipos G."/>
            <person name="Plett J."/>
            <person name="Nagy L.G."/>
            <person name="Grigoriev I.V."/>
        </authorList>
    </citation>
    <scope>NUCLEOTIDE SEQUENCE</scope>
    <source>
        <strain evidence="1">HWK02</strain>
    </source>
</reference>
<comment type="caution">
    <text evidence="1">The sequence shown here is derived from an EMBL/GenBank/DDBJ whole genome shotgun (WGS) entry which is preliminary data.</text>
</comment>
<accession>A0AA39PD29</accession>
<gene>
    <name evidence="1" type="ORF">EDD18DRAFT_771327</name>
</gene>